<reference evidence="1" key="1">
    <citation type="submission" date="2022-03" db="EMBL/GenBank/DDBJ databases">
        <authorList>
            <person name="Martin C."/>
        </authorList>
    </citation>
    <scope>NUCLEOTIDE SEQUENCE</scope>
</reference>
<dbReference type="Proteomes" id="UP000749559">
    <property type="component" value="Unassembled WGS sequence"/>
</dbReference>
<comment type="caution">
    <text evidence="1">The sequence shown here is derived from an EMBL/GenBank/DDBJ whole genome shotgun (WGS) entry which is preliminary data.</text>
</comment>
<gene>
    <name evidence="1" type="ORF">OFUS_LOCUS11394</name>
</gene>
<keyword evidence="2" id="KW-1185">Reference proteome</keyword>
<dbReference type="PROSITE" id="PS50011">
    <property type="entry name" value="PROTEIN_KINASE_DOM"/>
    <property type="match status" value="1"/>
</dbReference>
<accession>A0A8J1UDT6</accession>
<dbReference type="SUPFAM" id="SSF56112">
    <property type="entry name" value="Protein kinase-like (PK-like)"/>
    <property type="match status" value="1"/>
</dbReference>
<sequence>MTRFLRMTVLPFLLSIVVIYNLYIFFLNNYNGRQYTGKIGKSNIYHYKSMEQNNHNGTHLDAKIPTTLKMDVSAIEQNLTDILQIWKGKVAHNYLFCFAMSSPIFLSLVQFEYDNDDMYAFNCDSMKTILPLESCGKGYHKECLKGIYSGETDLIQRLTFGNEIIIQNGTKVVIKHSNKADIDSNWIQEIHLITMREIMLYSALQSEDLAIPLGFCIQSKNGNSSSMKDMKRHMHNILYDPEYRELEQITVVYEYLDTIESYIKSESNRSVAALDVFNQLMNIDRRLYYTSIGVSKHLTFRDVKMDNYLVRYGPKGSRLVIADLETIDVRYNTEFTRQCNRNAPLQVVELTRKMMRRLQHFMPDNFPTNFFDIWTQYQIGL</sequence>
<protein>
    <submittedName>
        <fullName evidence="1">Uncharacterized protein</fullName>
    </submittedName>
</protein>
<evidence type="ECO:0000313" key="2">
    <source>
        <dbReference type="Proteomes" id="UP000749559"/>
    </source>
</evidence>
<dbReference type="EMBL" id="CAIIXF020000006">
    <property type="protein sequence ID" value="CAH1785323.1"/>
    <property type="molecule type" value="Genomic_DNA"/>
</dbReference>
<dbReference type="GO" id="GO:0005524">
    <property type="term" value="F:ATP binding"/>
    <property type="evidence" value="ECO:0007669"/>
    <property type="project" value="InterPro"/>
</dbReference>
<proteinExistence type="predicted"/>
<evidence type="ECO:0000313" key="1">
    <source>
        <dbReference type="EMBL" id="CAH1785323.1"/>
    </source>
</evidence>
<organism evidence="1 2">
    <name type="scientific">Owenia fusiformis</name>
    <name type="common">Polychaete worm</name>
    <dbReference type="NCBI Taxonomy" id="6347"/>
    <lineage>
        <taxon>Eukaryota</taxon>
        <taxon>Metazoa</taxon>
        <taxon>Spiralia</taxon>
        <taxon>Lophotrochozoa</taxon>
        <taxon>Annelida</taxon>
        <taxon>Polychaeta</taxon>
        <taxon>Sedentaria</taxon>
        <taxon>Canalipalpata</taxon>
        <taxon>Sabellida</taxon>
        <taxon>Oweniida</taxon>
        <taxon>Oweniidae</taxon>
        <taxon>Owenia</taxon>
    </lineage>
</organism>
<name>A0A8J1UDT6_OWEFU</name>
<dbReference type="AlphaFoldDB" id="A0A8J1UDT6"/>
<dbReference type="InterPro" id="IPR000719">
    <property type="entry name" value="Prot_kinase_dom"/>
</dbReference>
<dbReference type="GO" id="GO:0004672">
    <property type="term" value="F:protein kinase activity"/>
    <property type="evidence" value="ECO:0007669"/>
    <property type="project" value="InterPro"/>
</dbReference>
<dbReference type="InterPro" id="IPR011009">
    <property type="entry name" value="Kinase-like_dom_sf"/>
</dbReference>